<reference evidence="4 5" key="1">
    <citation type="submission" date="2014-02" db="EMBL/GenBank/DDBJ databases">
        <title>The small core and large imbalanced accessory genome model reveals a collaborative survival strategy of Sorangium cellulosum strains in nature.</title>
        <authorList>
            <person name="Han K."/>
            <person name="Peng R."/>
            <person name="Blom J."/>
            <person name="Li Y.-Z."/>
        </authorList>
    </citation>
    <scope>NUCLEOTIDE SEQUENCE [LARGE SCALE GENOMIC DNA]</scope>
    <source>
        <strain evidence="4 5">So0011-07</strain>
    </source>
</reference>
<dbReference type="EMBL" id="JEMB01003079">
    <property type="protein sequence ID" value="KYF75895.1"/>
    <property type="molecule type" value="Genomic_DNA"/>
</dbReference>
<gene>
    <name evidence="4" type="ORF">BE17_47100</name>
</gene>
<sequence>MNQDVVIVGGGPAGLSAALTLGRGRKKVLLCDSGAPRNAAADEVHNFVTRDGTPPREFRRIAREQLGAYPSVSLRDAAVVDVVREGELLRVRTDDGAEHLTRRVLLTVGVVDEVPDIPGARGLWGHSIAQCPYCHGWEVRGLPWGVLAPSAKLAEWALLLTGWTDDVIVFSEGADLPPDVVARLSQARVRVEPRRIRRLLGETHLEAVELEDGARLARRMLFMHPRQRPAPLVERLGLALDEQGFVRVDEQKQSSMPGVHVAGDAATPLQAAIVASSAGMMAAALLNHALTVEAALQGGPSTRPGAARP</sequence>
<evidence type="ECO:0000313" key="4">
    <source>
        <dbReference type="EMBL" id="KYF75895.1"/>
    </source>
</evidence>
<comment type="caution">
    <text evidence="4">The sequence shown here is derived from an EMBL/GenBank/DDBJ whole genome shotgun (WGS) entry which is preliminary data.</text>
</comment>
<dbReference type="PRINTS" id="PR00469">
    <property type="entry name" value="PNDRDTASEII"/>
</dbReference>
<dbReference type="Pfam" id="PF07992">
    <property type="entry name" value="Pyr_redox_2"/>
    <property type="match status" value="2"/>
</dbReference>
<dbReference type="InterPro" id="IPR036188">
    <property type="entry name" value="FAD/NAD-bd_sf"/>
</dbReference>
<evidence type="ECO:0000256" key="1">
    <source>
        <dbReference type="ARBA" id="ARBA00022630"/>
    </source>
</evidence>
<dbReference type="PRINTS" id="PR00368">
    <property type="entry name" value="FADPNR"/>
</dbReference>
<dbReference type="InterPro" id="IPR050097">
    <property type="entry name" value="Ferredoxin-NADP_redctase_2"/>
</dbReference>
<protein>
    <recommendedName>
        <fullName evidence="3">FAD/NAD(P)-binding domain-containing protein</fullName>
    </recommendedName>
</protein>
<organism evidence="4 5">
    <name type="scientific">Sorangium cellulosum</name>
    <name type="common">Polyangium cellulosum</name>
    <dbReference type="NCBI Taxonomy" id="56"/>
    <lineage>
        <taxon>Bacteria</taxon>
        <taxon>Pseudomonadati</taxon>
        <taxon>Myxococcota</taxon>
        <taxon>Polyangia</taxon>
        <taxon>Polyangiales</taxon>
        <taxon>Polyangiaceae</taxon>
        <taxon>Sorangium</taxon>
    </lineage>
</organism>
<dbReference type="GO" id="GO:0016491">
    <property type="term" value="F:oxidoreductase activity"/>
    <property type="evidence" value="ECO:0007669"/>
    <property type="project" value="UniProtKB-KW"/>
</dbReference>
<keyword evidence="2" id="KW-0560">Oxidoreductase</keyword>
<feature type="domain" description="FAD/NAD(P)-binding" evidence="3">
    <location>
        <begin position="4"/>
        <end position="141"/>
    </location>
</feature>
<name>A0A150R6S4_SORCE</name>
<accession>A0A150R6S4</accession>
<evidence type="ECO:0000259" key="3">
    <source>
        <dbReference type="Pfam" id="PF07992"/>
    </source>
</evidence>
<dbReference type="InterPro" id="IPR023753">
    <property type="entry name" value="FAD/NAD-binding_dom"/>
</dbReference>
<proteinExistence type="predicted"/>
<dbReference type="PANTHER" id="PTHR48105">
    <property type="entry name" value="THIOREDOXIN REDUCTASE 1-RELATED-RELATED"/>
    <property type="match status" value="1"/>
</dbReference>
<dbReference type="Proteomes" id="UP000075635">
    <property type="component" value="Unassembled WGS sequence"/>
</dbReference>
<keyword evidence="1" id="KW-0285">Flavoprotein</keyword>
<feature type="domain" description="FAD/NAD(P)-binding" evidence="3">
    <location>
        <begin position="195"/>
        <end position="279"/>
    </location>
</feature>
<evidence type="ECO:0000256" key="2">
    <source>
        <dbReference type="ARBA" id="ARBA00023002"/>
    </source>
</evidence>
<evidence type="ECO:0000313" key="5">
    <source>
        <dbReference type="Proteomes" id="UP000075635"/>
    </source>
</evidence>
<dbReference type="AlphaFoldDB" id="A0A150R6S4"/>
<dbReference type="Gene3D" id="3.50.50.60">
    <property type="entry name" value="FAD/NAD(P)-binding domain"/>
    <property type="match status" value="2"/>
</dbReference>
<dbReference type="SUPFAM" id="SSF51905">
    <property type="entry name" value="FAD/NAD(P)-binding domain"/>
    <property type="match status" value="1"/>
</dbReference>